<dbReference type="Gene3D" id="3.30.70.20">
    <property type="match status" value="1"/>
</dbReference>
<dbReference type="NCBIfam" id="NF003454">
    <property type="entry name" value="PRK05035.1"/>
    <property type="match status" value="1"/>
</dbReference>
<accession>A0ABZ2YFT4</accession>
<dbReference type="SUPFAM" id="SSF142019">
    <property type="entry name" value="Nqo1 FMN-binding domain-like"/>
    <property type="match status" value="1"/>
</dbReference>
<dbReference type="Proteomes" id="UP001461341">
    <property type="component" value="Chromosome"/>
</dbReference>
<dbReference type="SUPFAM" id="SSF46548">
    <property type="entry name" value="alpha-helical ferredoxin"/>
    <property type="match status" value="1"/>
</dbReference>
<feature type="binding site" evidence="8">
    <location>
        <position position="370"/>
    </location>
    <ligand>
        <name>[4Fe-4S] cluster</name>
        <dbReference type="ChEBI" id="CHEBI:49883"/>
        <label>1</label>
    </ligand>
</feature>
<gene>
    <name evidence="10" type="primary">rsxC</name>
    <name evidence="8" type="synonym">rnfC</name>
    <name evidence="10" type="ORF">QBE54_02140</name>
</gene>
<dbReference type="PANTHER" id="PTHR43034">
    <property type="entry name" value="ION-TRANSLOCATING OXIDOREDUCTASE COMPLEX SUBUNIT C"/>
    <property type="match status" value="1"/>
</dbReference>
<feature type="binding site" evidence="8">
    <location>
        <position position="409"/>
    </location>
    <ligand>
        <name>[4Fe-4S] cluster</name>
        <dbReference type="ChEBI" id="CHEBI:49883"/>
        <label>2</label>
    </ligand>
</feature>
<keyword evidence="7 8" id="KW-0411">Iron-sulfur</keyword>
<reference evidence="10 11" key="1">
    <citation type="submission" date="2023-03" db="EMBL/GenBank/DDBJ databases">
        <title>Novel Species.</title>
        <authorList>
            <person name="Ma S."/>
        </authorList>
    </citation>
    <scope>NUCLEOTIDE SEQUENCE [LARGE SCALE GENOMIC DNA]</scope>
    <source>
        <strain evidence="10 11">B11</strain>
    </source>
</reference>
<dbReference type="Pfam" id="PF12838">
    <property type="entry name" value="Fer4_7"/>
    <property type="match status" value="1"/>
</dbReference>
<dbReference type="InterPro" id="IPR037225">
    <property type="entry name" value="Nuo51_FMN-bd_sf"/>
</dbReference>
<dbReference type="NCBIfam" id="TIGR01945">
    <property type="entry name" value="rnfC"/>
    <property type="match status" value="1"/>
</dbReference>
<comment type="subunit">
    <text evidence="8">The complex is composed of six subunits: RnfA, RnfB, RnfC, RnfD, RnfE and RnfG.</text>
</comment>
<keyword evidence="8" id="KW-0472">Membrane</keyword>
<evidence type="ECO:0000256" key="2">
    <source>
        <dbReference type="ARBA" id="ARBA00022485"/>
    </source>
</evidence>
<dbReference type="Gene3D" id="3.10.20.600">
    <property type="match status" value="1"/>
</dbReference>
<feature type="binding site" evidence="8">
    <location>
        <position position="416"/>
    </location>
    <ligand>
        <name>[4Fe-4S] cluster</name>
        <dbReference type="ChEBI" id="CHEBI:49883"/>
        <label>1</label>
    </ligand>
</feature>
<keyword evidence="5 8" id="KW-0249">Electron transport</keyword>
<feature type="binding site" evidence="8">
    <location>
        <position position="373"/>
    </location>
    <ligand>
        <name>[4Fe-4S] cluster</name>
        <dbReference type="ChEBI" id="CHEBI:49883"/>
        <label>1</label>
    </ligand>
</feature>
<dbReference type="EMBL" id="CP121689">
    <property type="protein sequence ID" value="WZL76555.1"/>
    <property type="molecule type" value="Genomic_DNA"/>
</dbReference>
<protein>
    <recommendedName>
        <fullName evidence="8">Ion-translocating oxidoreductase complex subunit C</fullName>
        <ecNumber evidence="8">7.-.-.-</ecNumber>
    </recommendedName>
    <alternativeName>
        <fullName evidence="8">Rnf electron transport complex subunit C</fullName>
    </alternativeName>
</protein>
<feature type="binding site" evidence="8">
    <location>
        <position position="367"/>
    </location>
    <ligand>
        <name>[4Fe-4S] cluster</name>
        <dbReference type="ChEBI" id="CHEBI:49883"/>
        <label>1</label>
    </ligand>
</feature>
<dbReference type="Pfam" id="PF13375">
    <property type="entry name" value="RnfC_N"/>
    <property type="match status" value="1"/>
</dbReference>
<comment type="subcellular location">
    <subcellularLocation>
        <location evidence="8">Cell membrane</location>
        <topology evidence="8">Peripheral membrane protein</topology>
    </subcellularLocation>
</comment>
<keyword evidence="8" id="KW-1278">Translocase</keyword>
<keyword evidence="8" id="KW-1003">Cell membrane</keyword>
<keyword evidence="1 8" id="KW-0813">Transport</keyword>
<comment type="cofactor">
    <cofactor evidence="8">
        <name>[4Fe-4S] cluster</name>
        <dbReference type="ChEBI" id="CHEBI:49883"/>
    </cofactor>
    <text evidence="8">Binds 2 [4Fe-4S] clusters per subunit.</text>
</comment>
<dbReference type="Gene3D" id="3.40.50.11540">
    <property type="entry name" value="NADH-ubiquinone oxidoreductase 51kDa subunit"/>
    <property type="match status" value="1"/>
</dbReference>
<dbReference type="EC" id="7.-.-.-" evidence="8"/>
<dbReference type="InterPro" id="IPR017896">
    <property type="entry name" value="4Fe4S_Fe-S-bd"/>
</dbReference>
<dbReference type="InterPro" id="IPR011538">
    <property type="entry name" value="Nuo51_FMN-bd"/>
</dbReference>
<keyword evidence="4 8" id="KW-0677">Repeat</keyword>
<dbReference type="InterPro" id="IPR019554">
    <property type="entry name" value="Soluble_ligand-bd"/>
</dbReference>
<comment type="similarity">
    <text evidence="8">Belongs to the 4Fe4S bacterial-type ferredoxin family. RnfC subfamily.</text>
</comment>
<feature type="binding site" evidence="8">
    <location>
        <position position="406"/>
    </location>
    <ligand>
        <name>[4Fe-4S] cluster</name>
        <dbReference type="ChEBI" id="CHEBI:49883"/>
        <label>2</label>
    </ligand>
</feature>
<dbReference type="RefSeq" id="WP_369018719.1">
    <property type="nucleotide sequence ID" value="NZ_CP121689.1"/>
</dbReference>
<organism evidence="10 11">
    <name type="scientific">Thermatribacter velox</name>
    <dbReference type="NCBI Taxonomy" id="3039681"/>
    <lineage>
        <taxon>Bacteria</taxon>
        <taxon>Pseudomonadati</taxon>
        <taxon>Atribacterota</taxon>
        <taxon>Atribacteria</taxon>
        <taxon>Atribacterales</taxon>
        <taxon>Thermatribacteraceae</taxon>
        <taxon>Thermatribacter</taxon>
    </lineage>
</organism>
<dbReference type="InterPro" id="IPR011053">
    <property type="entry name" value="Single_hybrid_motif"/>
</dbReference>
<name>A0ABZ2YFT4_9BACT</name>
<dbReference type="HAMAP" id="MF_00461">
    <property type="entry name" value="RsxC_RnfC"/>
    <property type="match status" value="1"/>
</dbReference>
<keyword evidence="11" id="KW-1185">Reference proteome</keyword>
<dbReference type="InterPro" id="IPR026902">
    <property type="entry name" value="RnfC_N"/>
</dbReference>
<keyword evidence="2 8" id="KW-0004">4Fe-4S</keyword>
<evidence type="ECO:0000256" key="7">
    <source>
        <dbReference type="ARBA" id="ARBA00023014"/>
    </source>
</evidence>
<dbReference type="Gene3D" id="2.40.50.100">
    <property type="match status" value="1"/>
</dbReference>
<feature type="binding site" evidence="8">
    <location>
        <position position="377"/>
    </location>
    <ligand>
        <name>[4Fe-4S] cluster</name>
        <dbReference type="ChEBI" id="CHEBI:49883"/>
        <label>2</label>
    </ligand>
</feature>
<dbReference type="Pfam" id="PF01512">
    <property type="entry name" value="Complex1_51K"/>
    <property type="match status" value="1"/>
</dbReference>
<evidence type="ECO:0000256" key="3">
    <source>
        <dbReference type="ARBA" id="ARBA00022723"/>
    </source>
</evidence>
<dbReference type="InterPro" id="IPR010208">
    <property type="entry name" value="Ion_transpt_RnfC/RsxC"/>
</dbReference>
<feature type="domain" description="4Fe-4S ferredoxin-type" evidence="9">
    <location>
        <begin position="397"/>
        <end position="426"/>
    </location>
</feature>
<evidence type="ECO:0000256" key="6">
    <source>
        <dbReference type="ARBA" id="ARBA00023004"/>
    </source>
</evidence>
<dbReference type="SUPFAM" id="SSF51230">
    <property type="entry name" value="Single hybrid motif"/>
    <property type="match status" value="1"/>
</dbReference>
<evidence type="ECO:0000256" key="5">
    <source>
        <dbReference type="ARBA" id="ARBA00022982"/>
    </source>
</evidence>
<dbReference type="PANTHER" id="PTHR43034:SF2">
    <property type="entry name" value="ION-TRANSLOCATING OXIDOREDUCTASE COMPLEX SUBUNIT C"/>
    <property type="match status" value="1"/>
</dbReference>
<keyword evidence="3 8" id="KW-0479">Metal-binding</keyword>
<dbReference type="Pfam" id="PF10531">
    <property type="entry name" value="SLBB"/>
    <property type="match status" value="1"/>
</dbReference>
<feature type="domain" description="4Fe-4S ferredoxin-type" evidence="9">
    <location>
        <begin position="358"/>
        <end position="387"/>
    </location>
</feature>
<keyword evidence="6 8" id="KW-0408">Iron</keyword>
<dbReference type="PROSITE" id="PS00198">
    <property type="entry name" value="4FE4S_FER_1"/>
    <property type="match status" value="1"/>
</dbReference>
<sequence length="442" mass="48430">MRVKTFPKGVHPPRTFKELTASSAIRTIEPPAKVVLPLIQHTGAPLSPLVKKGDRVKKGQKIADVEAFVSAPLHASVSGVVSAIVDWPHPTRGVFKAIVIERDGEEEERGKLLSVERIEDLEPDFLRRWIREGGIVGLGGAAFPTHVKVSPPQGKTIEYLILNGAECEPYLTCDHRVMLERPEEILIGLRILARACGAKAAFIGIEENKPDCIQLFEEKVKQLTIPTTVVPLATKYPQGSEKHLILAILGREVPPGGLPLDVGVVVNNVQTAWALGRMALEGMPLVERVITVSGDCIKERGNFLVPIGTVLEELIEFCGGFTEPPRKVIMGGPMMGIAQVSLAVPVIKGTSGFLFMREFRSFREYSCIRCGRCVNHCPMNLVPSQLARLSEFGAFEEAERFRVMDCIECGVCAYVCPAGIPITHRIKVAKAEIIRRSRKGGK</sequence>
<evidence type="ECO:0000256" key="4">
    <source>
        <dbReference type="ARBA" id="ARBA00022737"/>
    </source>
</evidence>
<feature type="binding site" evidence="8">
    <location>
        <position position="412"/>
    </location>
    <ligand>
        <name>[4Fe-4S] cluster</name>
        <dbReference type="ChEBI" id="CHEBI:49883"/>
        <label>2</label>
    </ligand>
</feature>
<evidence type="ECO:0000256" key="1">
    <source>
        <dbReference type="ARBA" id="ARBA00022448"/>
    </source>
</evidence>
<evidence type="ECO:0000313" key="10">
    <source>
        <dbReference type="EMBL" id="WZL76555.1"/>
    </source>
</evidence>
<dbReference type="PROSITE" id="PS51379">
    <property type="entry name" value="4FE4S_FER_2"/>
    <property type="match status" value="2"/>
</dbReference>
<evidence type="ECO:0000259" key="9">
    <source>
        <dbReference type="PROSITE" id="PS51379"/>
    </source>
</evidence>
<proteinExistence type="inferred from homology"/>
<evidence type="ECO:0000256" key="8">
    <source>
        <dbReference type="HAMAP-Rule" id="MF_00461"/>
    </source>
</evidence>
<dbReference type="InterPro" id="IPR017900">
    <property type="entry name" value="4Fe4S_Fe_S_CS"/>
</dbReference>
<comment type="function">
    <text evidence="8">Part of a membrane-bound complex that couples electron transfer with translocation of ions across the membrane.</text>
</comment>
<evidence type="ECO:0000313" key="11">
    <source>
        <dbReference type="Proteomes" id="UP001461341"/>
    </source>
</evidence>